<feature type="domain" description="Histidine kinase/HSP90-like ATPase" evidence="1">
    <location>
        <begin position="52"/>
        <end position="146"/>
    </location>
</feature>
<gene>
    <name evidence="2" type="primary">rsbT</name>
    <name evidence="2" type="ordered locus">Awo_c17530</name>
</gene>
<accession>H6LI03</accession>
<dbReference type="CDD" id="cd16934">
    <property type="entry name" value="HATPase_RsbT-like"/>
    <property type="match status" value="1"/>
</dbReference>
<dbReference type="RefSeq" id="WP_014356133.1">
    <property type="nucleotide sequence ID" value="NC_016894.1"/>
</dbReference>
<dbReference type="HOGENOM" id="CLU_129722_1_0_9"/>
<dbReference type="Gene3D" id="3.30.565.10">
    <property type="entry name" value="Histidine kinase-like ATPase, C-terminal domain"/>
    <property type="match status" value="1"/>
</dbReference>
<evidence type="ECO:0000259" key="1">
    <source>
        <dbReference type="Pfam" id="PF02518"/>
    </source>
</evidence>
<protein>
    <submittedName>
        <fullName evidence="2">Positive regulator of sigma-B activit</fullName>
    </submittedName>
</protein>
<dbReference type="AlphaFoldDB" id="H6LI03"/>
<reference evidence="2 3" key="2">
    <citation type="journal article" date="2012" name="PLoS ONE">
        <title>An ancient pathway combining carbon dioxide fixation with the generation and utilization of a sodium ion gradient for ATP synthesis.</title>
        <authorList>
            <person name="Poehlein A."/>
            <person name="Schmidt S."/>
            <person name="Kaster A.K."/>
            <person name="Goenrich M."/>
            <person name="Vollmers J."/>
            <person name="Thurmer A."/>
            <person name="Bertsch J."/>
            <person name="Schuchmann K."/>
            <person name="Voigt B."/>
            <person name="Hecker M."/>
            <person name="Daniel R."/>
            <person name="Thauer R.K."/>
            <person name="Gottschalk G."/>
            <person name="Muller V."/>
        </authorList>
    </citation>
    <scope>NUCLEOTIDE SEQUENCE [LARGE SCALE GENOMIC DNA]</scope>
    <source>
        <strain evidence="3">ATCC 29683 / DSM 1030 / JCM 2381 / KCTC 1655 / WB1</strain>
    </source>
</reference>
<dbReference type="EMBL" id="CP002987">
    <property type="protein sequence ID" value="AFA48533.1"/>
    <property type="molecule type" value="Genomic_DNA"/>
</dbReference>
<organism evidence="2 3">
    <name type="scientific">Acetobacterium woodii (strain ATCC 29683 / DSM 1030 / JCM 2381 / KCTC 1655 / WB1)</name>
    <dbReference type="NCBI Taxonomy" id="931626"/>
    <lineage>
        <taxon>Bacteria</taxon>
        <taxon>Bacillati</taxon>
        <taxon>Bacillota</taxon>
        <taxon>Clostridia</taxon>
        <taxon>Eubacteriales</taxon>
        <taxon>Eubacteriaceae</taxon>
        <taxon>Acetobacterium</taxon>
    </lineage>
</organism>
<dbReference type="InterPro" id="IPR036890">
    <property type="entry name" value="HATPase_C_sf"/>
</dbReference>
<sequence>MKMNKHQFGDKMVKTVQIIETKQIELLLSHDNENVVYSVRRIANKAGFNLSDEVMIAAAASELSTNILRFAGKGQIEISIINDKTNQINGVEIFASDAGPGIIDIELALQENYSSLSNSLGLGLPSVKRIMDQFWIKSVVGEGTLVLARKWIKYETD</sequence>
<keyword evidence="3" id="KW-1185">Reference proteome</keyword>
<proteinExistence type="predicted"/>
<reference evidence="3" key="1">
    <citation type="submission" date="2011-07" db="EMBL/GenBank/DDBJ databases">
        <title>Complete genome sequence of Acetobacterium woodii.</title>
        <authorList>
            <person name="Poehlein A."/>
            <person name="Schmidt S."/>
            <person name="Kaster A.-K."/>
            <person name="Goenrich M."/>
            <person name="Vollmers J."/>
            <person name="Thuermer A."/>
            <person name="Gottschalk G."/>
            <person name="Thauer R.K."/>
            <person name="Daniel R."/>
            <person name="Mueller V."/>
        </authorList>
    </citation>
    <scope>NUCLEOTIDE SEQUENCE [LARGE SCALE GENOMIC DNA]</scope>
    <source>
        <strain evidence="3">ATCC 29683 / DSM 1030 / JCM 2381 / KCTC 1655 / WB1</strain>
    </source>
</reference>
<evidence type="ECO:0000313" key="3">
    <source>
        <dbReference type="Proteomes" id="UP000007177"/>
    </source>
</evidence>
<dbReference type="InterPro" id="IPR003594">
    <property type="entry name" value="HATPase_dom"/>
</dbReference>
<dbReference type="KEGG" id="awo:Awo_c17530"/>
<evidence type="ECO:0000313" key="2">
    <source>
        <dbReference type="EMBL" id="AFA48533.1"/>
    </source>
</evidence>
<dbReference type="Proteomes" id="UP000007177">
    <property type="component" value="Chromosome"/>
</dbReference>
<dbReference type="STRING" id="931626.Awo_c17530"/>
<dbReference type="Pfam" id="PF02518">
    <property type="entry name" value="HATPase_c"/>
    <property type="match status" value="1"/>
</dbReference>
<dbReference type="SUPFAM" id="SSF55874">
    <property type="entry name" value="ATPase domain of HSP90 chaperone/DNA topoisomerase II/histidine kinase"/>
    <property type="match status" value="1"/>
</dbReference>
<name>H6LI03_ACEWD</name>
<dbReference type="eggNOG" id="COG2172">
    <property type="taxonomic scope" value="Bacteria"/>
</dbReference>